<dbReference type="AlphaFoldDB" id="L1IJB4"/>
<dbReference type="EMBL" id="JH993082">
    <property type="protein sequence ID" value="EKX35905.1"/>
    <property type="molecule type" value="Genomic_DNA"/>
</dbReference>
<dbReference type="InterPro" id="IPR011992">
    <property type="entry name" value="EF-hand-dom_pair"/>
</dbReference>
<dbReference type="SUPFAM" id="SSF47473">
    <property type="entry name" value="EF-hand"/>
    <property type="match status" value="1"/>
</dbReference>
<dbReference type="InterPro" id="IPR018247">
    <property type="entry name" value="EF_Hand_1_Ca_BS"/>
</dbReference>
<evidence type="ECO:0000313" key="5">
    <source>
        <dbReference type="Proteomes" id="UP000011087"/>
    </source>
</evidence>
<reference evidence="3 5" key="1">
    <citation type="journal article" date="2012" name="Nature">
        <title>Algal genomes reveal evolutionary mosaicism and the fate of nucleomorphs.</title>
        <authorList>
            <consortium name="DOE Joint Genome Institute"/>
            <person name="Curtis B.A."/>
            <person name="Tanifuji G."/>
            <person name="Burki F."/>
            <person name="Gruber A."/>
            <person name="Irimia M."/>
            <person name="Maruyama S."/>
            <person name="Arias M.C."/>
            <person name="Ball S.G."/>
            <person name="Gile G.H."/>
            <person name="Hirakawa Y."/>
            <person name="Hopkins J.F."/>
            <person name="Kuo A."/>
            <person name="Rensing S.A."/>
            <person name="Schmutz J."/>
            <person name="Symeonidi A."/>
            <person name="Elias M."/>
            <person name="Eveleigh R.J."/>
            <person name="Herman E.K."/>
            <person name="Klute M.J."/>
            <person name="Nakayama T."/>
            <person name="Obornik M."/>
            <person name="Reyes-Prieto A."/>
            <person name="Armbrust E.V."/>
            <person name="Aves S.J."/>
            <person name="Beiko R.G."/>
            <person name="Coutinho P."/>
            <person name="Dacks J.B."/>
            <person name="Durnford D.G."/>
            <person name="Fast N.M."/>
            <person name="Green B.R."/>
            <person name="Grisdale C.J."/>
            <person name="Hempel F."/>
            <person name="Henrissat B."/>
            <person name="Hoppner M.P."/>
            <person name="Ishida K."/>
            <person name="Kim E."/>
            <person name="Koreny L."/>
            <person name="Kroth P.G."/>
            <person name="Liu Y."/>
            <person name="Malik S.B."/>
            <person name="Maier U.G."/>
            <person name="McRose D."/>
            <person name="Mock T."/>
            <person name="Neilson J.A."/>
            <person name="Onodera N.T."/>
            <person name="Poole A.M."/>
            <person name="Pritham E.J."/>
            <person name="Richards T.A."/>
            <person name="Rocap G."/>
            <person name="Roy S.W."/>
            <person name="Sarai C."/>
            <person name="Schaack S."/>
            <person name="Shirato S."/>
            <person name="Slamovits C.H."/>
            <person name="Spencer D.F."/>
            <person name="Suzuki S."/>
            <person name="Worden A.Z."/>
            <person name="Zauner S."/>
            <person name="Barry K."/>
            <person name="Bell C."/>
            <person name="Bharti A.K."/>
            <person name="Crow J.A."/>
            <person name="Grimwood J."/>
            <person name="Kramer R."/>
            <person name="Lindquist E."/>
            <person name="Lucas S."/>
            <person name="Salamov A."/>
            <person name="McFadden G.I."/>
            <person name="Lane C.E."/>
            <person name="Keeling P.J."/>
            <person name="Gray M.W."/>
            <person name="Grigoriev I.V."/>
            <person name="Archibald J.M."/>
        </authorList>
    </citation>
    <scope>NUCLEOTIDE SEQUENCE</scope>
    <source>
        <strain evidence="3 5">CCMP2712</strain>
    </source>
</reference>
<evidence type="ECO:0000256" key="2">
    <source>
        <dbReference type="SAM" id="SignalP"/>
    </source>
</evidence>
<dbReference type="PaxDb" id="55529-EKX35905"/>
<dbReference type="Proteomes" id="UP000011087">
    <property type="component" value="Unassembled WGS sequence"/>
</dbReference>
<evidence type="ECO:0000313" key="3">
    <source>
        <dbReference type="EMBL" id="EKX35905.1"/>
    </source>
</evidence>
<name>L1IJB4_GUITC</name>
<dbReference type="PROSITE" id="PS00018">
    <property type="entry name" value="EF_HAND_1"/>
    <property type="match status" value="1"/>
</dbReference>
<dbReference type="EnsemblProtists" id="EKX35905">
    <property type="protein sequence ID" value="EKX35905"/>
    <property type="gene ID" value="GUITHDRAFT_146158"/>
</dbReference>
<evidence type="ECO:0008006" key="6">
    <source>
        <dbReference type="Google" id="ProtNLM"/>
    </source>
</evidence>
<keyword evidence="2" id="KW-0732">Signal</keyword>
<protein>
    <recommendedName>
        <fullName evidence="6">EF-hand domain-containing protein</fullName>
    </recommendedName>
</protein>
<dbReference type="KEGG" id="gtt:GUITHDRAFT_146158"/>
<dbReference type="RefSeq" id="XP_005822885.1">
    <property type="nucleotide sequence ID" value="XM_005822828.1"/>
</dbReference>
<sequence>MPPLPPLSLAVMCLLLLALGPGQAQGLYVLQSTFSSSQCDGLPIEMVFMARQDRMADLCSNPSCLPQLQYVPSTVLPQGTYRNVDCSLEAADLTAISNVQQSYGVFVLWPWVSACKGEAAKALLFVSDMYIKFDCASDKVNMCYDSACSSCYEPQVLDSSKCYRNAGSTFQFSFDWSWTFHCSTLSNFNSLWNDGKDANVTSVRPLLSTTDVDAMGGYEKSKVVQRTEMLLSFTLGLANEADACALLQVGGSAAGQGDVTCAGWLRLTSTRKLAIRLCCHVQQRLSLINSSYFGNATASSFIRNRYWYWCDPLCLTCKDSQCTECLTRLVPNLTVWFGEIANFTKLDNYEQSRAYFRENFRYEVDLNRDSFLSFQEFSRVVGNATSYAIGNLSGTEVLFRILDRSGDRRIDILEYADGMAAGAISTRPRVLWPNVTACHGAIAFPKFFWCPATAQTYADERSCVLACPSYCKDLTTSTGWQYEQLSVVVPLMQVQDDPLLANLPRVLTPYIGGVMQRKEQDYLVYVLNEPNAPSRSIFLRPDASFLWLLKAGRGCPSLASDYRCGTCPGMQPNYRINFRVYDAETAREFALSSLRVLLSWCCDGVCPGGLLFNSSSDAPLPPSNLSATSSFALSIPAGTYLISVQTSGYNFTQQRVTVYDTTVNVSIPIFRNPAGNEIVLALSWGMYPSSLRLRAQLGGTVYVSSAAAIYKNDELTSWEMLGQKPDLIRIVMQQSAGNFVPTSFNLSVAVQHQDSPLLSSSQTFVGGEEVQVISSSGVLVRKSLSRGGGDYWRLGRLDVKSSTSALLVEDEGTSPYSKPFALSCSQALGGVCSSSTSIAGVSIGCCSSTTIGCSGRLCDPLSTCKCPSSSSCSFYSLSSPGTSCGVGASFAADADLSSCQPSLCKGDVSFSGAGLMTTLTYSPADQRCTTAPSSFSPRIEYGICKRACDFSILPAAVPCPYGTIPAPLDNLLACSSFLCANTTGILAAAGVFPALSVANAFSWSLVIRGDGTCHVSPPLGYPEATEGVRDETLNLCMACPAGSYLNLTRVSEWRPTKTCQGCQETTVWKLLYSRSSGWQGNVLDAGADWWSQMILSGNSIFRRNCPSCSNSSALVYYKVTASAYTNKLWSSRMLHSILTQDWTTSQPGHTLHVDFELYSTESDATTGRNPWIVCQNFTAPKPLTSFFTAGFGKCSSILEGKDPWGAGVGLNVSSSIFILSARETNCNCDYSAYTMIPHDTCVSCPAGKTSKGYITREQECV</sequence>
<feature type="signal peptide" evidence="2">
    <location>
        <begin position="1"/>
        <end position="24"/>
    </location>
</feature>
<gene>
    <name evidence="3" type="ORF">GUITHDRAFT_146158</name>
</gene>
<reference evidence="4" key="3">
    <citation type="submission" date="2015-06" db="UniProtKB">
        <authorList>
            <consortium name="EnsemblProtists"/>
        </authorList>
    </citation>
    <scope>IDENTIFICATION</scope>
</reference>
<proteinExistence type="predicted"/>
<evidence type="ECO:0000256" key="1">
    <source>
        <dbReference type="ARBA" id="ARBA00022837"/>
    </source>
</evidence>
<keyword evidence="5" id="KW-1185">Reference proteome</keyword>
<reference evidence="5" key="2">
    <citation type="submission" date="2012-11" db="EMBL/GenBank/DDBJ databases">
        <authorList>
            <person name="Kuo A."/>
            <person name="Curtis B.A."/>
            <person name="Tanifuji G."/>
            <person name="Burki F."/>
            <person name="Gruber A."/>
            <person name="Irimia M."/>
            <person name="Maruyama S."/>
            <person name="Arias M.C."/>
            <person name="Ball S.G."/>
            <person name="Gile G.H."/>
            <person name="Hirakawa Y."/>
            <person name="Hopkins J.F."/>
            <person name="Rensing S.A."/>
            <person name="Schmutz J."/>
            <person name="Symeonidi A."/>
            <person name="Elias M."/>
            <person name="Eveleigh R.J."/>
            <person name="Herman E.K."/>
            <person name="Klute M.J."/>
            <person name="Nakayama T."/>
            <person name="Obornik M."/>
            <person name="Reyes-Prieto A."/>
            <person name="Armbrust E.V."/>
            <person name="Aves S.J."/>
            <person name="Beiko R.G."/>
            <person name="Coutinho P."/>
            <person name="Dacks J.B."/>
            <person name="Durnford D.G."/>
            <person name="Fast N.M."/>
            <person name="Green B.R."/>
            <person name="Grisdale C."/>
            <person name="Hempe F."/>
            <person name="Henrissat B."/>
            <person name="Hoppner M.P."/>
            <person name="Ishida K.-I."/>
            <person name="Kim E."/>
            <person name="Koreny L."/>
            <person name="Kroth P.G."/>
            <person name="Liu Y."/>
            <person name="Malik S.-B."/>
            <person name="Maier U.G."/>
            <person name="McRose D."/>
            <person name="Mock T."/>
            <person name="Neilson J.A."/>
            <person name="Onodera N.T."/>
            <person name="Poole A.M."/>
            <person name="Pritham E.J."/>
            <person name="Richards T.A."/>
            <person name="Rocap G."/>
            <person name="Roy S.W."/>
            <person name="Sarai C."/>
            <person name="Schaack S."/>
            <person name="Shirato S."/>
            <person name="Slamovits C.H."/>
            <person name="Spencer D.F."/>
            <person name="Suzuki S."/>
            <person name="Worden A.Z."/>
            <person name="Zauner S."/>
            <person name="Barry K."/>
            <person name="Bell C."/>
            <person name="Bharti A.K."/>
            <person name="Crow J.A."/>
            <person name="Grimwood J."/>
            <person name="Kramer R."/>
            <person name="Lindquist E."/>
            <person name="Lucas S."/>
            <person name="Salamov A."/>
            <person name="McFadden G.I."/>
            <person name="Lane C.E."/>
            <person name="Keeling P.J."/>
            <person name="Gray M.W."/>
            <person name="Grigoriev I.V."/>
            <person name="Archibald J.M."/>
        </authorList>
    </citation>
    <scope>NUCLEOTIDE SEQUENCE</scope>
    <source>
        <strain evidence="5">CCMP2712</strain>
    </source>
</reference>
<keyword evidence="1" id="KW-0106">Calcium</keyword>
<dbReference type="HOGENOM" id="CLU_264874_0_0_1"/>
<accession>L1IJB4</accession>
<evidence type="ECO:0000313" key="4">
    <source>
        <dbReference type="EnsemblProtists" id="EKX35905"/>
    </source>
</evidence>
<dbReference type="GeneID" id="17292643"/>
<feature type="chain" id="PRO_5008770136" description="EF-hand domain-containing protein" evidence="2">
    <location>
        <begin position="25"/>
        <end position="1261"/>
    </location>
</feature>
<organism evidence="3">
    <name type="scientific">Guillardia theta (strain CCMP2712)</name>
    <name type="common">Cryptophyte</name>
    <dbReference type="NCBI Taxonomy" id="905079"/>
    <lineage>
        <taxon>Eukaryota</taxon>
        <taxon>Cryptophyceae</taxon>
        <taxon>Pyrenomonadales</taxon>
        <taxon>Geminigeraceae</taxon>
        <taxon>Guillardia</taxon>
    </lineage>
</organism>